<protein>
    <recommendedName>
        <fullName evidence="1">Cobalamin-independent methionine synthase MetE N-terminal domain-containing protein</fullName>
    </recommendedName>
</protein>
<reference evidence="2" key="1">
    <citation type="journal article" date="2020" name="mSystems">
        <title>Genome- and Community-Level Interaction Insights into Carbon Utilization and Element Cycling Functions of Hydrothermarchaeota in Hydrothermal Sediment.</title>
        <authorList>
            <person name="Zhou Z."/>
            <person name="Liu Y."/>
            <person name="Xu W."/>
            <person name="Pan J."/>
            <person name="Luo Z.H."/>
            <person name="Li M."/>
        </authorList>
    </citation>
    <scope>NUCLEOTIDE SEQUENCE [LARGE SCALE GENOMIC DNA]</scope>
    <source>
        <strain evidence="2">SpSt-1084</strain>
    </source>
</reference>
<dbReference type="InterPro" id="IPR038071">
    <property type="entry name" value="UROD/MetE-like_sf"/>
</dbReference>
<dbReference type="Pfam" id="PF08267">
    <property type="entry name" value="Meth_synt_1"/>
    <property type="match status" value="1"/>
</dbReference>
<accession>A0A7C5YB67</accession>
<dbReference type="GO" id="GO:0008270">
    <property type="term" value="F:zinc ion binding"/>
    <property type="evidence" value="ECO:0007669"/>
    <property type="project" value="InterPro"/>
</dbReference>
<dbReference type="AlphaFoldDB" id="A0A7C5YB67"/>
<gene>
    <name evidence="2" type="ORF">ENM42_04755</name>
</gene>
<feature type="domain" description="Cobalamin-independent methionine synthase MetE N-terminal" evidence="1">
    <location>
        <begin position="81"/>
        <end position="275"/>
    </location>
</feature>
<organism evidence="2">
    <name type="scientific">Caldiarchaeum subterraneum</name>
    <dbReference type="NCBI Taxonomy" id="311458"/>
    <lineage>
        <taxon>Archaea</taxon>
        <taxon>Nitrososphaerota</taxon>
        <taxon>Candidatus Caldarchaeales</taxon>
        <taxon>Candidatus Caldarchaeaceae</taxon>
        <taxon>Candidatus Caldarchaeum</taxon>
    </lineage>
</organism>
<dbReference type="EMBL" id="DRXS01000256">
    <property type="protein sequence ID" value="HHR41123.1"/>
    <property type="molecule type" value="Genomic_DNA"/>
</dbReference>
<proteinExistence type="predicted"/>
<evidence type="ECO:0000259" key="1">
    <source>
        <dbReference type="Pfam" id="PF08267"/>
    </source>
</evidence>
<sequence length="315" mass="35765">MKAYLAGSFPRHEELIKAFRDHAKNKISTQHLRYQIELHTREVVEIQHKNKLSYIVDGMLTWDDLLRPFASSLEKVEINGLARWFDNNFFYKIPVIKGELRLRGGFDKSFDFTHMIPRGKRKIILPDPFSFAALSENQFYRSFEELVFDVSDSLAAFVNELGTFEQIQLTAPNLVFHKASEKDVQVFSQAIASFRTKAAGELLLHFPYGSGSSIIEDVIELPVDVIGFDMYKISVDSIKAIDGRKAIYLGVVDGRNTLLEKPEHIISIITKVEKIARPSEIHFGPNCELAHLPYPYAVMKVNLIGEVYAQVTGVG</sequence>
<dbReference type="Gene3D" id="3.20.20.210">
    <property type="match status" value="1"/>
</dbReference>
<comment type="caution">
    <text evidence="2">The sequence shown here is derived from an EMBL/GenBank/DDBJ whole genome shotgun (WGS) entry which is preliminary data.</text>
</comment>
<dbReference type="GO" id="GO:0003871">
    <property type="term" value="F:5-methyltetrahydropteroyltriglutamate-homocysteine S-methyltransferase activity"/>
    <property type="evidence" value="ECO:0007669"/>
    <property type="project" value="InterPro"/>
</dbReference>
<name>A0A7C5YB67_CALS0</name>
<dbReference type="InterPro" id="IPR013215">
    <property type="entry name" value="Cbl-indep_Met_Synth_N"/>
</dbReference>
<dbReference type="SUPFAM" id="SSF51726">
    <property type="entry name" value="UROD/MetE-like"/>
    <property type="match status" value="1"/>
</dbReference>
<dbReference type="GO" id="GO:0008652">
    <property type="term" value="P:amino acid biosynthetic process"/>
    <property type="evidence" value="ECO:0007669"/>
    <property type="project" value="InterPro"/>
</dbReference>
<dbReference type="PANTHER" id="PTHR30519">
    <property type="entry name" value="5-METHYLTETRAHYDROPTEROYLTRIGLUTAMATE--HOMOCYSTEINE METHYLTRANSFERASE"/>
    <property type="match status" value="1"/>
</dbReference>
<evidence type="ECO:0000313" key="2">
    <source>
        <dbReference type="EMBL" id="HHR41123.1"/>
    </source>
</evidence>